<reference evidence="2" key="1">
    <citation type="journal article" date="2004" name="Nature">
        <title>Genome duplication in the teleost fish Tetraodon nigroviridis reveals the early vertebrate proto-karyotype.</title>
        <authorList>
            <person name="Jaillon O."/>
            <person name="Aury J.-M."/>
            <person name="Brunet F."/>
            <person name="Petit J.-L."/>
            <person name="Stange-Thomann N."/>
            <person name="Mauceli E."/>
            <person name="Bouneau L."/>
            <person name="Fischer C."/>
            <person name="Ozouf-Costaz C."/>
            <person name="Bernot A."/>
            <person name="Nicaud S."/>
            <person name="Jaffe D."/>
            <person name="Fisher S."/>
            <person name="Lutfalla G."/>
            <person name="Dossat C."/>
            <person name="Segurens B."/>
            <person name="Dasilva C."/>
            <person name="Salanoubat M."/>
            <person name="Levy M."/>
            <person name="Boudet N."/>
            <person name="Castellano S."/>
            <person name="Anthouard V."/>
            <person name="Jubin C."/>
            <person name="Castelli V."/>
            <person name="Katinka M."/>
            <person name="Vacherie B."/>
            <person name="Biemont C."/>
            <person name="Skalli Z."/>
            <person name="Cattolico L."/>
            <person name="Poulain J."/>
            <person name="De Berardinis V."/>
            <person name="Cruaud C."/>
            <person name="Duprat S."/>
            <person name="Brottier P."/>
            <person name="Coutanceau J.-P."/>
            <person name="Gouzy J."/>
            <person name="Parra G."/>
            <person name="Lardier G."/>
            <person name="Chapple C."/>
            <person name="McKernan K.J."/>
            <person name="McEwan P."/>
            <person name="Bosak S."/>
            <person name="Kellis M."/>
            <person name="Volff J.-N."/>
            <person name="Guigo R."/>
            <person name="Zody M.C."/>
            <person name="Mesirov J."/>
            <person name="Lindblad-Toh K."/>
            <person name="Birren B."/>
            <person name="Nusbaum C."/>
            <person name="Kahn D."/>
            <person name="Robinson-Rechavi M."/>
            <person name="Laudet V."/>
            <person name="Schachter V."/>
            <person name="Quetier F."/>
            <person name="Saurin W."/>
            <person name="Scarpelli C."/>
            <person name="Wincker P."/>
            <person name="Lander E.S."/>
            <person name="Weissenbach J."/>
            <person name="Roest Crollius H."/>
        </authorList>
    </citation>
    <scope>NUCLEOTIDE SEQUENCE [LARGE SCALE GENOMIC DNA]</scope>
</reference>
<dbReference type="EMBL" id="CAAE01017575">
    <property type="protein sequence ID" value="CAG13712.1"/>
    <property type="molecule type" value="Genomic_DNA"/>
</dbReference>
<organism evidence="2">
    <name type="scientific">Tetraodon nigroviridis</name>
    <name type="common">Spotted green pufferfish</name>
    <name type="synonym">Chelonodon nigroviridis</name>
    <dbReference type="NCBI Taxonomy" id="99883"/>
    <lineage>
        <taxon>Eukaryota</taxon>
        <taxon>Metazoa</taxon>
        <taxon>Chordata</taxon>
        <taxon>Craniata</taxon>
        <taxon>Vertebrata</taxon>
        <taxon>Euteleostomi</taxon>
        <taxon>Actinopterygii</taxon>
        <taxon>Neopterygii</taxon>
        <taxon>Teleostei</taxon>
        <taxon>Neoteleostei</taxon>
        <taxon>Acanthomorphata</taxon>
        <taxon>Eupercaria</taxon>
        <taxon>Tetraodontiformes</taxon>
        <taxon>Tetradontoidea</taxon>
        <taxon>Tetraodontidae</taxon>
        <taxon>Tetraodon</taxon>
    </lineage>
</organism>
<sequence length="92" mass="9889">TRKLLHLMVFLQRTNMFRGTEAEETCAEQGESGPGRGPQVQPVQAPPPAAQLGAGASGRPAALPRGRRLQPGQAVHPQAQRQLPAHQELLLQ</sequence>
<reference evidence="2" key="2">
    <citation type="submission" date="2004-02" db="EMBL/GenBank/DDBJ databases">
        <authorList>
            <consortium name="Genoscope"/>
            <consortium name="Whitehead Institute Centre for Genome Research"/>
        </authorList>
    </citation>
    <scope>NUCLEOTIDE SEQUENCE</scope>
</reference>
<gene>
    <name evidence="2" type="ORF">GSTENG00036048001</name>
</gene>
<dbReference type="AlphaFoldDB" id="Q4RD20"/>
<feature type="region of interest" description="Disordered" evidence="1">
    <location>
        <begin position="19"/>
        <end position="92"/>
    </location>
</feature>
<proteinExistence type="predicted"/>
<comment type="caution">
    <text evidence="2">The sequence shown here is derived from an EMBL/GenBank/DDBJ whole genome shotgun (WGS) entry which is preliminary data.</text>
</comment>
<feature type="non-terminal residue" evidence="2">
    <location>
        <position position="92"/>
    </location>
</feature>
<evidence type="ECO:0000313" key="2">
    <source>
        <dbReference type="EMBL" id="CAG13712.1"/>
    </source>
</evidence>
<accession>Q4RD20</accession>
<dbReference type="KEGG" id="tng:GSTEN00036048G001"/>
<protein>
    <submittedName>
        <fullName evidence="2">(spotted green pufferfish) hypothetical protein</fullName>
    </submittedName>
</protein>
<evidence type="ECO:0000256" key="1">
    <source>
        <dbReference type="SAM" id="MobiDB-lite"/>
    </source>
</evidence>
<name>Q4RD20_TETNG</name>